<dbReference type="InterPro" id="IPR004610">
    <property type="entry name" value="RecJ"/>
</dbReference>
<dbReference type="EMBL" id="BJXB01000017">
    <property type="protein sequence ID" value="GEM47982.1"/>
    <property type="molecule type" value="Genomic_DNA"/>
</dbReference>
<dbReference type="OrthoDB" id="9809852at2"/>
<organism evidence="10 11">
    <name type="scientific">Deinococcus cellulosilyticus (strain DSM 18568 / NBRC 106333 / KACC 11606 / 5516J-15)</name>
    <dbReference type="NCBI Taxonomy" id="1223518"/>
    <lineage>
        <taxon>Bacteria</taxon>
        <taxon>Thermotogati</taxon>
        <taxon>Deinococcota</taxon>
        <taxon>Deinococci</taxon>
        <taxon>Deinococcales</taxon>
        <taxon>Deinococcaceae</taxon>
        <taxon>Deinococcus</taxon>
    </lineage>
</organism>
<feature type="domain" description="Single-stranded-DNA-specific exonuclease RecJ C-terminal" evidence="9">
    <location>
        <begin position="541"/>
        <end position="704"/>
    </location>
</feature>
<dbReference type="PANTHER" id="PTHR30255:SF2">
    <property type="entry name" value="SINGLE-STRANDED-DNA-SPECIFIC EXONUCLEASE RECJ"/>
    <property type="match status" value="1"/>
</dbReference>
<dbReference type="Pfam" id="PF20748">
    <property type="entry name" value="RecJ_C_Deinoc"/>
    <property type="match status" value="1"/>
</dbReference>
<evidence type="ECO:0000259" key="9">
    <source>
        <dbReference type="Pfam" id="PF20748"/>
    </source>
</evidence>
<dbReference type="InterPro" id="IPR003156">
    <property type="entry name" value="DHHA1_dom"/>
</dbReference>
<evidence type="ECO:0000256" key="3">
    <source>
        <dbReference type="ARBA" id="ARBA00022722"/>
    </source>
</evidence>
<comment type="similarity">
    <text evidence="1">Belongs to the RecJ family.</text>
</comment>
<dbReference type="NCBIfam" id="TIGR00644">
    <property type="entry name" value="recJ"/>
    <property type="match status" value="1"/>
</dbReference>
<evidence type="ECO:0000256" key="4">
    <source>
        <dbReference type="ARBA" id="ARBA00022801"/>
    </source>
</evidence>
<dbReference type="PANTHER" id="PTHR30255">
    <property type="entry name" value="SINGLE-STRANDED-DNA-SPECIFIC EXONUCLEASE RECJ"/>
    <property type="match status" value="1"/>
</dbReference>
<evidence type="ECO:0000259" key="8">
    <source>
        <dbReference type="Pfam" id="PF17768"/>
    </source>
</evidence>
<evidence type="ECO:0000259" key="6">
    <source>
        <dbReference type="Pfam" id="PF01368"/>
    </source>
</evidence>
<name>A0A511N557_DEIC1</name>
<keyword evidence="4" id="KW-0378">Hydrolase</keyword>
<evidence type="ECO:0000259" key="7">
    <source>
        <dbReference type="Pfam" id="PF02272"/>
    </source>
</evidence>
<reference evidence="10 11" key="1">
    <citation type="submission" date="2019-07" db="EMBL/GenBank/DDBJ databases">
        <title>Whole genome shotgun sequence of Deinococcus cellulosilyticus NBRC 106333.</title>
        <authorList>
            <person name="Hosoyama A."/>
            <person name="Uohara A."/>
            <person name="Ohji S."/>
            <person name="Ichikawa N."/>
        </authorList>
    </citation>
    <scope>NUCLEOTIDE SEQUENCE [LARGE SCALE GENOMIC DNA]</scope>
    <source>
        <strain evidence="10 11">NBRC 106333</strain>
    </source>
</reference>
<dbReference type="InterPro" id="IPR048918">
    <property type="entry name" value="RecJ_C_deino"/>
</dbReference>
<dbReference type="AlphaFoldDB" id="A0A511N557"/>
<dbReference type="GO" id="GO:0008409">
    <property type="term" value="F:5'-3' exonuclease activity"/>
    <property type="evidence" value="ECO:0007669"/>
    <property type="project" value="InterPro"/>
</dbReference>
<dbReference type="SUPFAM" id="SSF64182">
    <property type="entry name" value="DHH phosphoesterases"/>
    <property type="match status" value="1"/>
</dbReference>
<dbReference type="Gene3D" id="3.10.310.30">
    <property type="match status" value="1"/>
</dbReference>
<dbReference type="InterPro" id="IPR001667">
    <property type="entry name" value="DDH_dom"/>
</dbReference>
<keyword evidence="5 10" id="KW-0269">Exonuclease</keyword>
<sequence>MKDAVWTLATPAARAELSRLMEDFKISPLMAQVFHSRGLTREHLTPEFRLSPNPALHEAASRVIAAMKARKRIRIHGDYDADGITASSVLVLGLKALGADVHAFIPHRLNEGYGMHPDKVPEHIDACDLLVTVDCGVTNLEEVRRVLEAGKEVIVTDHHRPGAEFPNCLVVHPHLTPNYDHDLHNLTGAGVAYHLLWAIHQQMGLPDPVEYSDIATIGTIADVAPLIGENRALVIAGLKQMKNSIHAGIRAALKQNSIDDPSARDVAFILAPRINAAGRLGEAEIALEFLTTYSERRAQELGLYLDVRNKERKEIQDRMFKHALQIVNPEDPAIVVTHEDWHAGIMGIVASKLLETFYKPVFIIAQGKGSVRSTPGISAVDGLNFAKDLLKRYGGHSGAAGFAIYDENIPELEKRLHAFVNRYPVPVRQVRMDTLLPANAARFSMLHEIEQFEPYGEGIRSPSFWVTGTLEESRQMGKEQKHYSFRVHGIRGKKWDFKGPRPHTPVDIAVCLGSNTYQNKTTLEFDADAVRRQEPLNLTEQDSTVRVFRMGAREAISHLKNNPSRFAVYAENDGIPFLQKNCPEVRLLTPEEDAPRILLMALPPLATLERWLQQAEVTFALGDRNLAVLLETYQHGSEHLTQHPRPEVLEELGVASFMDVPGTNVWSSASYREEALEAYLKTCIAQFFVRLSDQGFSTAVLQLFAAHHPSVKTPLLSI</sequence>
<keyword evidence="3" id="KW-0540">Nuclease</keyword>
<evidence type="ECO:0000313" key="11">
    <source>
        <dbReference type="Proteomes" id="UP000321306"/>
    </source>
</evidence>
<dbReference type="Pfam" id="PF02272">
    <property type="entry name" value="DHHA1"/>
    <property type="match status" value="1"/>
</dbReference>
<feature type="domain" description="DDH" evidence="6">
    <location>
        <begin position="72"/>
        <end position="219"/>
    </location>
</feature>
<accession>A0A511N557</accession>
<keyword evidence="11" id="KW-1185">Reference proteome</keyword>
<evidence type="ECO:0000256" key="1">
    <source>
        <dbReference type="ARBA" id="ARBA00005915"/>
    </source>
</evidence>
<proteinExistence type="inferred from homology"/>
<evidence type="ECO:0000256" key="2">
    <source>
        <dbReference type="ARBA" id="ARBA00019841"/>
    </source>
</evidence>
<dbReference type="GO" id="GO:0003676">
    <property type="term" value="F:nucleic acid binding"/>
    <property type="evidence" value="ECO:0007669"/>
    <property type="project" value="InterPro"/>
</dbReference>
<dbReference type="Proteomes" id="UP000321306">
    <property type="component" value="Unassembled WGS sequence"/>
</dbReference>
<protein>
    <recommendedName>
        <fullName evidence="2">Single-stranded-DNA-specific exonuclease RecJ</fullName>
    </recommendedName>
</protein>
<evidence type="ECO:0000256" key="5">
    <source>
        <dbReference type="ARBA" id="ARBA00022839"/>
    </source>
</evidence>
<dbReference type="Pfam" id="PF01368">
    <property type="entry name" value="DHH"/>
    <property type="match status" value="1"/>
</dbReference>
<dbReference type="InterPro" id="IPR051673">
    <property type="entry name" value="SSDNA_exonuclease_RecJ"/>
</dbReference>
<dbReference type="GO" id="GO:0006281">
    <property type="term" value="P:DNA repair"/>
    <property type="evidence" value="ECO:0007669"/>
    <property type="project" value="InterPro"/>
</dbReference>
<comment type="caution">
    <text evidence="10">The sequence shown here is derived from an EMBL/GenBank/DDBJ whole genome shotgun (WGS) entry which is preliminary data.</text>
</comment>
<gene>
    <name evidence="10" type="ORF">DC3_36170</name>
</gene>
<feature type="domain" description="RecJ OB" evidence="8">
    <location>
        <begin position="433"/>
        <end position="525"/>
    </location>
</feature>
<evidence type="ECO:0000313" key="10">
    <source>
        <dbReference type="EMBL" id="GEM47982.1"/>
    </source>
</evidence>
<dbReference type="RefSeq" id="WP_146886685.1">
    <property type="nucleotide sequence ID" value="NZ_BJXB01000017.1"/>
</dbReference>
<dbReference type="GO" id="GO:0006310">
    <property type="term" value="P:DNA recombination"/>
    <property type="evidence" value="ECO:0007669"/>
    <property type="project" value="InterPro"/>
</dbReference>
<dbReference type="Pfam" id="PF17768">
    <property type="entry name" value="RecJ_OB"/>
    <property type="match status" value="1"/>
</dbReference>
<feature type="domain" description="DHHA1" evidence="7">
    <location>
        <begin position="333"/>
        <end position="421"/>
    </location>
</feature>
<dbReference type="InterPro" id="IPR041122">
    <property type="entry name" value="RecJ_OB"/>
</dbReference>
<dbReference type="InterPro" id="IPR038763">
    <property type="entry name" value="DHH_sf"/>
</dbReference>
<dbReference type="Gene3D" id="3.90.1640.30">
    <property type="match status" value="1"/>
</dbReference>